<dbReference type="Proteomes" id="UP000177480">
    <property type="component" value="Unassembled WGS sequence"/>
</dbReference>
<accession>A0A1G2G3S6</accession>
<protein>
    <recommendedName>
        <fullName evidence="11">Oligoendopeptidase F</fullName>
    </recommendedName>
</protein>
<dbReference type="InterPro" id="IPR011977">
    <property type="entry name" value="Pept_M3B_clade3"/>
</dbReference>
<dbReference type="NCBIfam" id="TIGR02290">
    <property type="entry name" value="M3_fam_3"/>
    <property type="match status" value="1"/>
</dbReference>
<name>A0A1G2G3S6_9BACT</name>
<proteinExistence type="inferred from homology"/>
<comment type="similarity">
    <text evidence="6">Belongs to the peptidase M3 family.</text>
</comment>
<dbReference type="GO" id="GO:0004222">
    <property type="term" value="F:metalloendopeptidase activity"/>
    <property type="evidence" value="ECO:0007669"/>
    <property type="project" value="InterPro"/>
</dbReference>
<keyword evidence="1 6" id="KW-0645">Protease</keyword>
<dbReference type="PANTHER" id="PTHR34217:SF1">
    <property type="entry name" value="CARBOXYPEPTIDASE 1"/>
    <property type="match status" value="1"/>
</dbReference>
<dbReference type="EMBL" id="MHNK01000001">
    <property type="protein sequence ID" value="OGZ44591.1"/>
    <property type="molecule type" value="Genomic_DNA"/>
</dbReference>
<dbReference type="SUPFAM" id="SSF55486">
    <property type="entry name" value="Metalloproteases ('zincins'), catalytic domain"/>
    <property type="match status" value="1"/>
</dbReference>
<dbReference type="STRING" id="1802114.A2719_04220"/>
<reference evidence="9 10" key="1">
    <citation type="journal article" date="2016" name="Nat. Commun.">
        <title>Thousands of microbial genomes shed light on interconnected biogeochemical processes in an aquifer system.</title>
        <authorList>
            <person name="Anantharaman K."/>
            <person name="Brown C.T."/>
            <person name="Hug L.A."/>
            <person name="Sharon I."/>
            <person name="Castelle C.J."/>
            <person name="Probst A.J."/>
            <person name="Thomas B.C."/>
            <person name="Singh A."/>
            <person name="Wilkins M.J."/>
            <person name="Karaoz U."/>
            <person name="Brodie E.L."/>
            <person name="Williams K.H."/>
            <person name="Hubbard S.S."/>
            <person name="Banfield J.F."/>
        </authorList>
    </citation>
    <scope>NUCLEOTIDE SEQUENCE [LARGE SCALE GENOMIC DNA]</scope>
</reference>
<dbReference type="GO" id="GO:0006508">
    <property type="term" value="P:proteolysis"/>
    <property type="evidence" value="ECO:0007669"/>
    <property type="project" value="UniProtKB-KW"/>
</dbReference>
<comment type="caution">
    <text evidence="9">The sequence shown here is derived from an EMBL/GenBank/DDBJ whole genome shotgun (WGS) entry which is preliminary data.</text>
</comment>
<evidence type="ECO:0000256" key="5">
    <source>
        <dbReference type="ARBA" id="ARBA00023049"/>
    </source>
</evidence>
<dbReference type="Pfam" id="PF08439">
    <property type="entry name" value="Peptidase_M3_N"/>
    <property type="match status" value="1"/>
</dbReference>
<keyword evidence="3 6" id="KW-0378">Hydrolase</keyword>
<dbReference type="Pfam" id="PF01432">
    <property type="entry name" value="Peptidase_M3"/>
    <property type="match status" value="1"/>
</dbReference>
<evidence type="ECO:0000256" key="4">
    <source>
        <dbReference type="ARBA" id="ARBA00022833"/>
    </source>
</evidence>
<evidence type="ECO:0000256" key="1">
    <source>
        <dbReference type="ARBA" id="ARBA00022670"/>
    </source>
</evidence>
<keyword evidence="4 6" id="KW-0862">Zinc</keyword>
<keyword evidence="5 6" id="KW-0482">Metalloprotease</keyword>
<evidence type="ECO:0000256" key="2">
    <source>
        <dbReference type="ARBA" id="ARBA00022723"/>
    </source>
</evidence>
<keyword evidence="2 6" id="KW-0479">Metal-binding</keyword>
<sequence length="599" mass="69380">METHNFGIVPSWDLSAYFSGKNDPRVLATLAEAKKHAEAFERKWRGAITNDSAPANVFSAFQEYEMIFQEGIKPLHFASLLKAVDSVDTDHGALEQKTQALYAEIYNQIIFFELELLQLSEEGLQKLAHAEELSHYRHFILNLLKTKPHRLSEREEQIFVDLSLTGNNAFTRLFDEELSQKKFSVSLGQIKEEWPEEKVLNLLQNRDRDTRKAGAEALTGGLREDLRRLTYIFNVLGEDKRIRDRYQKFETPEASRHLANEVTQEAVNTMSEVVSEHVELVSDYYNLKRKVLGLNELFDYDRYAPVLETEQTYTFQKAENMVLEAYGIFSPRMRECANEFFEKQWIDAETKHGKRGGAFCSYGTPDLHPVVFLNYQGNTKSVLTLAHELGHGVHGSLMRKQTLLNFDTPLTIAETASVFGEMLVFESLRNTMKGKELLALLMGMIEEIFATVFRQHAMYKFEQDFHAARRSEGELKPERISELWIARQREMFGTSVTLTENYRIWWSYIPHFLHTPFYVYAYTFGELLTLSWYDMYKKTDTKARFAEQYLAMLETGGTKTPEELVEPFGIDLSAKEFWKGGFRIIKALVEEAKKLYGEI</sequence>
<organism evidence="9 10">
    <name type="scientific">Candidatus Ryanbacteria bacterium RIFCSPHIGHO2_01_FULL_45_22</name>
    <dbReference type="NCBI Taxonomy" id="1802114"/>
    <lineage>
        <taxon>Bacteria</taxon>
        <taxon>Candidatus Ryaniibacteriota</taxon>
    </lineage>
</organism>
<evidence type="ECO:0000313" key="10">
    <source>
        <dbReference type="Proteomes" id="UP000177480"/>
    </source>
</evidence>
<evidence type="ECO:0000313" key="9">
    <source>
        <dbReference type="EMBL" id="OGZ44591.1"/>
    </source>
</evidence>
<dbReference type="Gene3D" id="1.10.1370.20">
    <property type="entry name" value="Oligoendopeptidase f, C-terminal domain"/>
    <property type="match status" value="1"/>
</dbReference>
<dbReference type="AlphaFoldDB" id="A0A1G2G3S6"/>
<dbReference type="InterPro" id="IPR001567">
    <property type="entry name" value="Pept_M3A_M3B_dom"/>
</dbReference>
<dbReference type="InterPro" id="IPR042088">
    <property type="entry name" value="OligoPept_F_C"/>
</dbReference>
<gene>
    <name evidence="9" type="ORF">A2719_04220</name>
</gene>
<evidence type="ECO:0000259" key="7">
    <source>
        <dbReference type="Pfam" id="PF01432"/>
    </source>
</evidence>
<dbReference type="GO" id="GO:0004181">
    <property type="term" value="F:metallocarboxypeptidase activity"/>
    <property type="evidence" value="ECO:0007669"/>
    <property type="project" value="InterPro"/>
</dbReference>
<evidence type="ECO:0000256" key="3">
    <source>
        <dbReference type="ARBA" id="ARBA00022801"/>
    </source>
</evidence>
<evidence type="ECO:0000256" key="6">
    <source>
        <dbReference type="RuleBase" id="RU003435"/>
    </source>
</evidence>
<dbReference type="CDD" id="cd09610">
    <property type="entry name" value="M3B_PepF"/>
    <property type="match status" value="1"/>
</dbReference>
<dbReference type="InterPro" id="IPR013647">
    <property type="entry name" value="OligopepF_N_dom"/>
</dbReference>
<feature type="domain" description="Peptidase M3A/M3B catalytic" evidence="7">
    <location>
        <begin position="202"/>
        <end position="579"/>
    </location>
</feature>
<dbReference type="GO" id="GO:0046872">
    <property type="term" value="F:metal ion binding"/>
    <property type="evidence" value="ECO:0007669"/>
    <property type="project" value="UniProtKB-UniRule"/>
</dbReference>
<dbReference type="PANTHER" id="PTHR34217">
    <property type="entry name" value="METAL-DEPENDENT CARBOXYPEPTIDASE"/>
    <property type="match status" value="1"/>
</dbReference>
<evidence type="ECO:0000259" key="8">
    <source>
        <dbReference type="Pfam" id="PF08439"/>
    </source>
</evidence>
<dbReference type="Gene3D" id="1.20.140.70">
    <property type="entry name" value="Oligopeptidase f, N-terminal domain"/>
    <property type="match status" value="1"/>
</dbReference>
<dbReference type="InterPro" id="IPR001333">
    <property type="entry name" value="Peptidase_M32_Taq"/>
</dbReference>
<comment type="cofactor">
    <cofactor evidence="6">
        <name>Zn(2+)</name>
        <dbReference type="ChEBI" id="CHEBI:29105"/>
    </cofactor>
    <text evidence="6">Binds 1 zinc ion.</text>
</comment>
<feature type="domain" description="Oligopeptidase F N-terminal" evidence="8">
    <location>
        <begin position="115"/>
        <end position="183"/>
    </location>
</feature>
<evidence type="ECO:0008006" key="11">
    <source>
        <dbReference type="Google" id="ProtNLM"/>
    </source>
</evidence>